<dbReference type="OrthoDB" id="9219648at2759"/>
<accession>A0A3L8RUG8</accession>
<evidence type="ECO:0000313" key="2">
    <source>
        <dbReference type="Proteomes" id="UP000276834"/>
    </source>
</evidence>
<organism evidence="1 2">
    <name type="scientific">Chloebia gouldiae</name>
    <name type="common">Gouldian finch</name>
    <name type="synonym">Erythrura gouldiae</name>
    <dbReference type="NCBI Taxonomy" id="44316"/>
    <lineage>
        <taxon>Eukaryota</taxon>
        <taxon>Metazoa</taxon>
        <taxon>Chordata</taxon>
        <taxon>Craniata</taxon>
        <taxon>Vertebrata</taxon>
        <taxon>Euteleostomi</taxon>
        <taxon>Archelosauria</taxon>
        <taxon>Archosauria</taxon>
        <taxon>Dinosauria</taxon>
        <taxon>Saurischia</taxon>
        <taxon>Theropoda</taxon>
        <taxon>Coelurosauria</taxon>
        <taxon>Aves</taxon>
        <taxon>Neognathae</taxon>
        <taxon>Neoaves</taxon>
        <taxon>Telluraves</taxon>
        <taxon>Australaves</taxon>
        <taxon>Passeriformes</taxon>
        <taxon>Passeroidea</taxon>
        <taxon>Passeridae</taxon>
        <taxon>Chloebia</taxon>
    </lineage>
</organism>
<evidence type="ECO:0000313" key="1">
    <source>
        <dbReference type="EMBL" id="RLV84400.1"/>
    </source>
</evidence>
<keyword evidence="2" id="KW-1185">Reference proteome</keyword>
<sequence length="162" mass="16663">MSNDNSKFQAWLSHCFSTWLPPGTLLSVPVSQVGIAKGCLISRGGGSGVNKRLPGPGVFIRSSPLLLSSLHCSAGFASTPITKMPNGCCGGGSSYTMCCYSSPKTCKRPMCCSPMQCCSPCCTPCCMPMQSCCMSMPCCYTITSNNNGGCCGGNNGGCCGGN</sequence>
<name>A0A3L8RUG8_CHLGU</name>
<protein>
    <submittedName>
        <fullName evidence="1">Uncharacterized protein</fullName>
    </submittedName>
</protein>
<comment type="caution">
    <text evidence="1">The sequence shown here is derived from an EMBL/GenBank/DDBJ whole genome shotgun (WGS) entry which is preliminary data.</text>
</comment>
<dbReference type="EMBL" id="QUSF01000277">
    <property type="protein sequence ID" value="RLV84400.1"/>
    <property type="molecule type" value="Genomic_DNA"/>
</dbReference>
<gene>
    <name evidence="1" type="ORF">DV515_00016267</name>
</gene>
<proteinExistence type="predicted"/>
<dbReference type="AlphaFoldDB" id="A0A3L8RUG8"/>
<dbReference type="Proteomes" id="UP000276834">
    <property type="component" value="Unassembled WGS sequence"/>
</dbReference>
<reference evidence="1 2" key="1">
    <citation type="journal article" date="2018" name="Proc. R. Soc. B">
        <title>A non-coding region near Follistatin controls head colour polymorphism in the Gouldian finch.</title>
        <authorList>
            <person name="Toomey M.B."/>
            <person name="Marques C.I."/>
            <person name="Andrade P."/>
            <person name="Araujo P.M."/>
            <person name="Sabatino S."/>
            <person name="Gazda M.A."/>
            <person name="Afonso S."/>
            <person name="Lopes R.J."/>
            <person name="Corbo J.C."/>
            <person name="Carneiro M."/>
        </authorList>
    </citation>
    <scope>NUCLEOTIDE SEQUENCE [LARGE SCALE GENOMIC DNA]</scope>
    <source>
        <strain evidence="1">Red01</strain>
        <tissue evidence="1">Muscle</tissue>
    </source>
</reference>